<dbReference type="Gene3D" id="3.40.50.12780">
    <property type="entry name" value="N-terminal domain of ligase-like"/>
    <property type="match status" value="1"/>
</dbReference>
<dbReference type="Pfam" id="PF23562">
    <property type="entry name" value="AMP-binding_C_3"/>
    <property type="match status" value="1"/>
</dbReference>
<evidence type="ECO:0000259" key="7">
    <source>
        <dbReference type="Pfam" id="PF00501"/>
    </source>
</evidence>
<evidence type="ECO:0000256" key="3">
    <source>
        <dbReference type="ARBA" id="ARBA00022832"/>
    </source>
</evidence>
<dbReference type="Pfam" id="PF00501">
    <property type="entry name" value="AMP-binding"/>
    <property type="match status" value="1"/>
</dbReference>
<accession>A0ABS3S0R3</accession>
<comment type="similarity">
    <text evidence="1">Belongs to the ATP-dependent AMP-binding enzyme family.</text>
</comment>
<evidence type="ECO:0000313" key="8">
    <source>
        <dbReference type="EMBL" id="MBO2462598.1"/>
    </source>
</evidence>
<keyword evidence="2 8" id="KW-0436">Ligase</keyword>
<comment type="caution">
    <text evidence="8">The sequence shown here is derived from an EMBL/GenBank/DDBJ whole genome shotgun (WGS) entry which is preliminary data.</text>
</comment>
<keyword evidence="3" id="KW-0276">Fatty acid metabolism</keyword>
<dbReference type="PANTHER" id="PTHR43272:SF32">
    <property type="entry name" value="AMP-DEPENDENT SYNTHETASE_LIGASE DOMAIN-CONTAINING PROTEIN"/>
    <property type="match status" value="1"/>
</dbReference>
<keyword evidence="4" id="KW-0443">Lipid metabolism</keyword>
<keyword evidence="9" id="KW-1185">Reference proteome</keyword>
<sequence length="614" mass="65616">MGIQEQRDELDRAVAGQTVCTSLAATAAEHGGRPAYSDRVDGQWRTLTWADTRTRALEAAAGFAALGLEPGDVVALMMPNRSEHVLADLGAVHAGGVPTTVYATLAPDQVAYVAGHCEAKYAVLDGADQLARWQPVLDRLPHLRRIIVVDAAACPDGDDRYLSWDTFSALGRGELAADPAAVDRRWQAVKPEDTVTLLYTSGTTGDPKGVLITHSMVLHEAAMVQRSSVLPDHPSGVSYLPFAHIADRVLSYYLPVRLAAHVHFCPDPAQLTSVLAEVRPHSFFGVPRVWEKIMAGIQAVLSAEQDPAKKAAVAGALDAGRAYVSGQEFGNTLTPEATAAFEAADAAVLTPMRALLGLDRVRQASSAAAPLPVEVARFFAGLGLKIFDAYGMTETTGAITANLADSFKLGTVGRPFDGVELTLAEDGEILVRGATCTPGYLNRPEATADLIDADGWVRTGDVGRLDEDGFLTVVDRKKELIITAGGENIAPSMIENHLKEHPLVGQALAFGDRRPYVVALITLDGEVAPVWAAAHGVETTDLAALAEHPLVLEEVGKAVEDANARLARVQQVKKWRLLPAEWTAESEELTPTLKLRRRVVHGKYAEALDALYAG</sequence>
<reference evidence="8 9" key="1">
    <citation type="submission" date="2021-03" db="EMBL/GenBank/DDBJ databases">
        <title>Actinomadura violae sp. nov., isolated from lichen in Thailand.</title>
        <authorList>
            <person name="Kanchanasin P."/>
            <person name="Saeng-In P."/>
            <person name="Phongsopitanun W."/>
            <person name="Yuki M."/>
            <person name="Kudo T."/>
            <person name="Ohkuma M."/>
            <person name="Tanasupawat S."/>
        </authorList>
    </citation>
    <scope>NUCLEOTIDE SEQUENCE [LARGE SCALE GENOMIC DNA]</scope>
    <source>
        <strain evidence="8 9">LCR2-06</strain>
    </source>
</reference>
<evidence type="ECO:0000256" key="4">
    <source>
        <dbReference type="ARBA" id="ARBA00023098"/>
    </source>
</evidence>
<gene>
    <name evidence="8" type="ORF">J4709_34020</name>
</gene>
<dbReference type="GO" id="GO:0016874">
    <property type="term" value="F:ligase activity"/>
    <property type="evidence" value="ECO:0007669"/>
    <property type="project" value="UniProtKB-KW"/>
</dbReference>
<dbReference type="InterPro" id="IPR020845">
    <property type="entry name" value="AMP-binding_CS"/>
</dbReference>
<protein>
    <recommendedName>
        <fullName evidence="6">Acyl-CoA synthetase</fullName>
    </recommendedName>
</protein>
<dbReference type="CDD" id="cd05907">
    <property type="entry name" value="VL_LC_FACS_like"/>
    <property type="match status" value="1"/>
</dbReference>
<name>A0ABS3S0R3_9ACTN</name>
<dbReference type="Gene3D" id="3.30.300.30">
    <property type="match status" value="1"/>
</dbReference>
<evidence type="ECO:0000256" key="2">
    <source>
        <dbReference type="ARBA" id="ARBA00022598"/>
    </source>
</evidence>
<dbReference type="PROSITE" id="PS00455">
    <property type="entry name" value="AMP_BINDING"/>
    <property type="match status" value="1"/>
</dbReference>
<evidence type="ECO:0000313" key="9">
    <source>
        <dbReference type="Proteomes" id="UP000680206"/>
    </source>
</evidence>
<dbReference type="PANTHER" id="PTHR43272">
    <property type="entry name" value="LONG-CHAIN-FATTY-ACID--COA LIGASE"/>
    <property type="match status" value="1"/>
</dbReference>
<comment type="catalytic activity">
    <reaction evidence="5">
        <text>a long-chain fatty acid + ATP + CoA = a long-chain fatty acyl-CoA + AMP + diphosphate</text>
        <dbReference type="Rhea" id="RHEA:15421"/>
        <dbReference type="ChEBI" id="CHEBI:30616"/>
        <dbReference type="ChEBI" id="CHEBI:33019"/>
        <dbReference type="ChEBI" id="CHEBI:57287"/>
        <dbReference type="ChEBI" id="CHEBI:57560"/>
        <dbReference type="ChEBI" id="CHEBI:83139"/>
        <dbReference type="ChEBI" id="CHEBI:456215"/>
        <dbReference type="EC" id="6.2.1.3"/>
    </reaction>
    <physiologicalReaction direction="left-to-right" evidence="5">
        <dbReference type="Rhea" id="RHEA:15422"/>
    </physiologicalReaction>
</comment>
<evidence type="ECO:0000256" key="6">
    <source>
        <dbReference type="ARBA" id="ARBA00032875"/>
    </source>
</evidence>
<dbReference type="InterPro" id="IPR045851">
    <property type="entry name" value="AMP-bd_C_sf"/>
</dbReference>
<dbReference type="InterPro" id="IPR042099">
    <property type="entry name" value="ANL_N_sf"/>
</dbReference>
<dbReference type="Proteomes" id="UP000680206">
    <property type="component" value="Unassembled WGS sequence"/>
</dbReference>
<organism evidence="8 9">
    <name type="scientific">Actinomadura violacea</name>
    <dbReference type="NCBI Taxonomy" id="2819934"/>
    <lineage>
        <taxon>Bacteria</taxon>
        <taxon>Bacillati</taxon>
        <taxon>Actinomycetota</taxon>
        <taxon>Actinomycetes</taxon>
        <taxon>Streptosporangiales</taxon>
        <taxon>Thermomonosporaceae</taxon>
        <taxon>Actinomadura</taxon>
    </lineage>
</organism>
<dbReference type="InterPro" id="IPR000873">
    <property type="entry name" value="AMP-dep_synth/lig_dom"/>
</dbReference>
<feature type="domain" description="AMP-dependent synthetase/ligase" evidence="7">
    <location>
        <begin position="24"/>
        <end position="441"/>
    </location>
</feature>
<evidence type="ECO:0000256" key="5">
    <source>
        <dbReference type="ARBA" id="ARBA00024484"/>
    </source>
</evidence>
<dbReference type="EMBL" id="JAGEPF010000022">
    <property type="protein sequence ID" value="MBO2462598.1"/>
    <property type="molecule type" value="Genomic_DNA"/>
</dbReference>
<dbReference type="RefSeq" id="WP_208246979.1">
    <property type="nucleotide sequence ID" value="NZ_JAGEPF010000022.1"/>
</dbReference>
<proteinExistence type="inferred from homology"/>
<evidence type="ECO:0000256" key="1">
    <source>
        <dbReference type="ARBA" id="ARBA00006432"/>
    </source>
</evidence>
<dbReference type="SUPFAM" id="SSF56801">
    <property type="entry name" value="Acetyl-CoA synthetase-like"/>
    <property type="match status" value="1"/>
</dbReference>